<dbReference type="InterPro" id="IPR003439">
    <property type="entry name" value="ABC_transporter-like_ATP-bd"/>
</dbReference>
<feature type="domain" description="ABC transporter" evidence="5">
    <location>
        <begin position="15"/>
        <end position="234"/>
    </location>
</feature>
<keyword evidence="3" id="KW-0067">ATP-binding</keyword>
<dbReference type="PANTHER" id="PTHR42798:SF2">
    <property type="entry name" value="ABC TRANSPORTER ATP-BINDING PROTEIN MG467-RELATED"/>
    <property type="match status" value="1"/>
</dbReference>
<dbReference type="GO" id="GO:0016887">
    <property type="term" value="F:ATP hydrolysis activity"/>
    <property type="evidence" value="ECO:0007669"/>
    <property type="project" value="InterPro"/>
</dbReference>
<dbReference type="Pfam" id="PF00005">
    <property type="entry name" value="ABC_tran"/>
    <property type="match status" value="1"/>
</dbReference>
<keyword evidence="2" id="KW-0547">Nucleotide-binding</keyword>
<dbReference type="InterPro" id="IPR027417">
    <property type="entry name" value="P-loop_NTPase"/>
</dbReference>
<dbReference type="GO" id="GO:0022857">
    <property type="term" value="F:transmembrane transporter activity"/>
    <property type="evidence" value="ECO:0007669"/>
    <property type="project" value="UniProtKB-ARBA"/>
</dbReference>
<dbReference type="OrthoDB" id="9801477at2"/>
<dbReference type="PROSITE" id="PS50893">
    <property type="entry name" value="ABC_TRANSPORTER_2"/>
    <property type="match status" value="1"/>
</dbReference>
<evidence type="ECO:0000313" key="6">
    <source>
        <dbReference type="EMBL" id="ASP38308.1"/>
    </source>
</evidence>
<dbReference type="KEGG" id="bsan:CHH28_06270"/>
<evidence type="ECO:0000256" key="1">
    <source>
        <dbReference type="ARBA" id="ARBA00022448"/>
    </source>
</evidence>
<evidence type="ECO:0000313" key="7">
    <source>
        <dbReference type="Proteomes" id="UP000202440"/>
    </source>
</evidence>
<protein>
    <submittedName>
        <fullName evidence="6">ABC transporter</fullName>
    </submittedName>
</protein>
<dbReference type="InterPro" id="IPR017871">
    <property type="entry name" value="ABC_transporter-like_CS"/>
</dbReference>
<evidence type="ECO:0000256" key="3">
    <source>
        <dbReference type="ARBA" id="ARBA00022840"/>
    </source>
</evidence>
<accession>A0A222FH45</accession>
<dbReference type="EMBL" id="CP022530">
    <property type="protein sequence ID" value="ASP38308.1"/>
    <property type="molecule type" value="Genomic_DNA"/>
</dbReference>
<dbReference type="RefSeq" id="WP_094059506.1">
    <property type="nucleotide sequence ID" value="NZ_CP022530.1"/>
</dbReference>
<dbReference type="CDD" id="cd03255">
    <property type="entry name" value="ABC_MJ0796_LolCDE_FtsE"/>
    <property type="match status" value="1"/>
</dbReference>
<dbReference type="InterPro" id="IPR003593">
    <property type="entry name" value="AAA+_ATPase"/>
</dbReference>
<keyword evidence="1" id="KW-0813">Transport</keyword>
<dbReference type="Gene3D" id="3.40.50.300">
    <property type="entry name" value="P-loop containing nucleotide triphosphate hydrolases"/>
    <property type="match status" value="1"/>
</dbReference>
<dbReference type="SMART" id="SM00382">
    <property type="entry name" value="AAA"/>
    <property type="match status" value="1"/>
</dbReference>
<comment type="similarity">
    <text evidence="4">Belongs to the ABC transporter superfamily. Macrolide exporter (TC 3.A.1.122) family.</text>
</comment>
<gene>
    <name evidence="6" type="ORF">CHH28_06270</name>
</gene>
<reference evidence="6 7" key="1">
    <citation type="submission" date="2017-07" db="EMBL/GenBank/DDBJ databases">
        <title>Annotated genome sequence of Bacterioplanes sanyensis isolated from Red Sea.</title>
        <authorList>
            <person name="Rehman Z.U."/>
        </authorList>
    </citation>
    <scope>NUCLEOTIDE SEQUENCE [LARGE SCALE GENOMIC DNA]</scope>
    <source>
        <strain evidence="6 7">NV9</strain>
    </source>
</reference>
<evidence type="ECO:0000256" key="4">
    <source>
        <dbReference type="ARBA" id="ARBA00038388"/>
    </source>
</evidence>
<evidence type="ECO:0000256" key="2">
    <source>
        <dbReference type="ARBA" id="ARBA00022741"/>
    </source>
</evidence>
<dbReference type="InterPro" id="IPR017911">
    <property type="entry name" value="MacB-like_ATP-bd"/>
</dbReference>
<keyword evidence="7" id="KW-1185">Reference proteome</keyword>
<dbReference type="FunFam" id="3.40.50.300:FF:000032">
    <property type="entry name" value="Export ABC transporter ATP-binding protein"/>
    <property type="match status" value="1"/>
</dbReference>
<sequence>MSVSLANNVSTSSSLSIRAVEKQVQAGSHALAILKGVDIDIKRGESVAIVGASGSGKSTLLGIMAGLDAPTAGEIHLLGQRIDHLDEDQRAAVRAQGAGFVFQNFQLLPGLTALENVMLALEIRTHAEPRKEATRLLEAVGLGHRMTHYPTQLSGGEQQRVALARAFAGDPQILFADEPTGNLDRDTGAQIEKLLFDMNAERATTLVLVTHDPQLAQRCQRQLRMSDGQLEQVL</sequence>
<dbReference type="PROSITE" id="PS00211">
    <property type="entry name" value="ABC_TRANSPORTER_1"/>
    <property type="match status" value="1"/>
</dbReference>
<proteinExistence type="inferred from homology"/>
<evidence type="ECO:0000259" key="5">
    <source>
        <dbReference type="PROSITE" id="PS50893"/>
    </source>
</evidence>
<dbReference type="SUPFAM" id="SSF52540">
    <property type="entry name" value="P-loop containing nucleoside triphosphate hydrolases"/>
    <property type="match status" value="1"/>
</dbReference>
<name>A0A222FH45_9GAMM</name>
<dbReference type="Proteomes" id="UP000202440">
    <property type="component" value="Chromosome"/>
</dbReference>
<dbReference type="AlphaFoldDB" id="A0A222FH45"/>
<dbReference type="GO" id="GO:1902495">
    <property type="term" value="C:transmembrane transporter complex"/>
    <property type="evidence" value="ECO:0007669"/>
    <property type="project" value="UniProtKB-ARBA"/>
</dbReference>
<dbReference type="GO" id="GO:0005524">
    <property type="term" value="F:ATP binding"/>
    <property type="evidence" value="ECO:0007669"/>
    <property type="project" value="UniProtKB-KW"/>
</dbReference>
<organism evidence="6 7">
    <name type="scientific">Bacterioplanes sanyensis</name>
    <dbReference type="NCBI Taxonomy" id="1249553"/>
    <lineage>
        <taxon>Bacteria</taxon>
        <taxon>Pseudomonadati</taxon>
        <taxon>Pseudomonadota</taxon>
        <taxon>Gammaproteobacteria</taxon>
        <taxon>Oceanospirillales</taxon>
        <taxon>Oceanospirillaceae</taxon>
        <taxon>Bacterioplanes</taxon>
    </lineage>
</organism>
<dbReference type="PANTHER" id="PTHR42798">
    <property type="entry name" value="LIPOPROTEIN-RELEASING SYSTEM ATP-BINDING PROTEIN LOLD"/>
    <property type="match status" value="1"/>
</dbReference>